<organism evidence="2 4">
    <name type="scientific">Formosa algae</name>
    <dbReference type="NCBI Taxonomy" id="225843"/>
    <lineage>
        <taxon>Bacteria</taxon>
        <taxon>Pseudomonadati</taxon>
        <taxon>Bacteroidota</taxon>
        <taxon>Flavobacteriia</taxon>
        <taxon>Flavobacteriales</taxon>
        <taxon>Flavobacteriaceae</taxon>
        <taxon>Formosa</taxon>
    </lineage>
</organism>
<dbReference type="Proteomes" id="UP001138672">
    <property type="component" value="Unassembled WGS sequence"/>
</dbReference>
<dbReference type="OrthoDB" id="1144986at2"/>
<evidence type="ECO:0000313" key="2">
    <source>
        <dbReference type="EMBL" id="MBP1840961.1"/>
    </source>
</evidence>
<protein>
    <submittedName>
        <fullName evidence="2">Membrane protein YgcG</fullName>
    </submittedName>
</protein>
<sequence>MKAIIFVLMVFGAMGSVYAHAEKSLILLDTISVFNDNIEYQVTDSQTNITLNISTEDPRTIQSILHHGLTVYFDLKGKEKKKVAITYPKEPLKMAKKPEAAPENDFQTEAEVMQMRQDIKTLVDDYFSEDAVFLCYDNTDYFNVLLNRLGIIATYSYNVEDGVLNYQLTLPKEKIKEKSKQDFSKLKIGVVTAQQEKSSTEDRTEDFGSEQRGPGGSGGGPPGGGGGSGGGGRGGQSQDQQPPMDGDENGPVVIDFWFDAHM</sequence>
<evidence type="ECO:0000313" key="5">
    <source>
        <dbReference type="Proteomes" id="UP001231587"/>
    </source>
</evidence>
<dbReference type="EMBL" id="JAGGJQ010000008">
    <property type="protein sequence ID" value="MBP1840961.1"/>
    <property type="molecule type" value="Genomic_DNA"/>
</dbReference>
<reference evidence="2" key="1">
    <citation type="submission" date="2021-03" db="EMBL/GenBank/DDBJ databases">
        <title>Genomic Encyclopedia of Type Strains, Phase IV (KMG-IV): sequencing the most valuable type-strain genomes for metagenomic binning, comparative biology and taxonomic classification.</title>
        <authorList>
            <person name="Goeker M."/>
        </authorList>
    </citation>
    <scope>NUCLEOTIDE SEQUENCE</scope>
    <source>
        <strain evidence="2">DSM 15523</strain>
        <strain evidence="3 5">DSM 16476</strain>
    </source>
</reference>
<gene>
    <name evidence="2" type="ORF">J2Z56_002892</name>
    <name evidence="3" type="ORF">J2Z57_002595</name>
</gene>
<dbReference type="RefSeq" id="WP_157486373.1">
    <property type="nucleotide sequence ID" value="NZ_JAGGJQ010000008.1"/>
</dbReference>
<evidence type="ECO:0000256" key="1">
    <source>
        <dbReference type="SAM" id="MobiDB-lite"/>
    </source>
</evidence>
<feature type="compositionally biased region" description="Gly residues" evidence="1">
    <location>
        <begin position="213"/>
        <end position="235"/>
    </location>
</feature>
<evidence type="ECO:0000313" key="4">
    <source>
        <dbReference type="Proteomes" id="UP001138672"/>
    </source>
</evidence>
<keyword evidence="5" id="KW-1185">Reference proteome</keyword>
<dbReference type="Proteomes" id="UP001231587">
    <property type="component" value="Unassembled WGS sequence"/>
</dbReference>
<evidence type="ECO:0000313" key="3">
    <source>
        <dbReference type="EMBL" id="MDQ0336142.1"/>
    </source>
</evidence>
<accession>A0A9X1C9E8</accession>
<feature type="region of interest" description="Disordered" evidence="1">
    <location>
        <begin position="192"/>
        <end position="262"/>
    </location>
</feature>
<comment type="caution">
    <text evidence="2">The sequence shown here is derived from an EMBL/GenBank/DDBJ whole genome shotgun (WGS) entry which is preliminary data.</text>
</comment>
<dbReference type="EMBL" id="JAUSUU010000008">
    <property type="protein sequence ID" value="MDQ0336142.1"/>
    <property type="molecule type" value="Genomic_DNA"/>
</dbReference>
<proteinExistence type="predicted"/>
<dbReference type="AlphaFoldDB" id="A0A9X1C9E8"/>
<name>A0A9X1C9E8_9FLAO</name>